<evidence type="ECO:0000256" key="2">
    <source>
        <dbReference type="ARBA" id="ARBA00022448"/>
    </source>
</evidence>
<dbReference type="OrthoDB" id="2587356at2759"/>
<feature type="compositionally biased region" description="Basic and acidic residues" evidence="6">
    <location>
        <begin position="25"/>
        <end position="38"/>
    </location>
</feature>
<feature type="transmembrane region" description="Helical" evidence="7">
    <location>
        <begin position="428"/>
        <end position="452"/>
    </location>
</feature>
<feature type="transmembrane region" description="Helical" evidence="7">
    <location>
        <begin position="406"/>
        <end position="422"/>
    </location>
</feature>
<evidence type="ECO:0000256" key="3">
    <source>
        <dbReference type="ARBA" id="ARBA00022692"/>
    </source>
</evidence>
<dbReference type="InterPro" id="IPR053791">
    <property type="entry name" value="MFS_Tri12-like"/>
</dbReference>
<reference evidence="9 10" key="1">
    <citation type="submission" date="2015-01" db="EMBL/GenBank/DDBJ databases">
        <title>The Genome Sequence of Fonsecaea pedrosoi CBS 271.37.</title>
        <authorList>
            <consortium name="The Broad Institute Genomics Platform"/>
            <person name="Cuomo C."/>
            <person name="de Hoog S."/>
            <person name="Gorbushina A."/>
            <person name="Stielow B."/>
            <person name="Teixiera M."/>
            <person name="Abouelleil A."/>
            <person name="Chapman S.B."/>
            <person name="Priest M."/>
            <person name="Young S.K."/>
            <person name="Wortman J."/>
            <person name="Nusbaum C."/>
            <person name="Birren B."/>
        </authorList>
    </citation>
    <scope>NUCLEOTIDE SEQUENCE [LARGE SCALE GENOMIC DNA]</scope>
    <source>
        <strain evidence="9 10">CBS 271.37</strain>
    </source>
</reference>
<dbReference type="PROSITE" id="PS50850">
    <property type="entry name" value="MFS"/>
    <property type="match status" value="1"/>
</dbReference>
<dbReference type="SUPFAM" id="SSF103473">
    <property type="entry name" value="MFS general substrate transporter"/>
    <property type="match status" value="1"/>
</dbReference>
<feature type="transmembrane region" description="Helical" evidence="7">
    <location>
        <begin position="187"/>
        <end position="210"/>
    </location>
</feature>
<feature type="compositionally biased region" description="Basic residues" evidence="6">
    <location>
        <begin position="596"/>
        <end position="609"/>
    </location>
</feature>
<dbReference type="GO" id="GO:0022857">
    <property type="term" value="F:transmembrane transporter activity"/>
    <property type="evidence" value="ECO:0007669"/>
    <property type="project" value="InterPro"/>
</dbReference>
<name>A0A0D2EXR0_9EURO</name>
<dbReference type="InterPro" id="IPR020846">
    <property type="entry name" value="MFS_dom"/>
</dbReference>
<feature type="transmembrane region" description="Helical" evidence="7">
    <location>
        <begin position="378"/>
        <end position="394"/>
    </location>
</feature>
<feature type="transmembrane region" description="Helical" evidence="7">
    <location>
        <begin position="262"/>
        <end position="283"/>
    </location>
</feature>
<keyword evidence="5 7" id="KW-0472">Membrane</keyword>
<dbReference type="Gene3D" id="1.20.1250.20">
    <property type="entry name" value="MFS general substrate transporter like domains"/>
    <property type="match status" value="1"/>
</dbReference>
<keyword evidence="3 7" id="KW-0812">Transmembrane</keyword>
<dbReference type="GeneID" id="25308312"/>
<dbReference type="PANTHER" id="PTHR23501:SF195">
    <property type="entry name" value="PEP5"/>
    <property type="match status" value="1"/>
</dbReference>
<comment type="subcellular location">
    <subcellularLocation>
        <location evidence="1">Membrane</location>
        <topology evidence="1">Multi-pass membrane protein</topology>
    </subcellularLocation>
</comment>
<accession>A0A0D2EXR0</accession>
<keyword evidence="4 7" id="KW-1133">Transmembrane helix</keyword>
<dbReference type="InterPro" id="IPR036259">
    <property type="entry name" value="MFS_trans_sf"/>
</dbReference>
<keyword evidence="10" id="KW-1185">Reference proteome</keyword>
<keyword evidence="2" id="KW-0813">Transport</keyword>
<feature type="domain" description="Major facilitator superfamily (MFS) profile" evidence="8">
    <location>
        <begin position="62"/>
        <end position="580"/>
    </location>
</feature>
<dbReference type="AlphaFoldDB" id="A0A0D2EXR0"/>
<evidence type="ECO:0000259" key="8">
    <source>
        <dbReference type="PROSITE" id="PS50850"/>
    </source>
</evidence>
<feature type="transmembrane region" description="Helical" evidence="7">
    <location>
        <begin position="335"/>
        <end position="358"/>
    </location>
</feature>
<evidence type="ECO:0000256" key="7">
    <source>
        <dbReference type="SAM" id="Phobius"/>
    </source>
</evidence>
<dbReference type="Proteomes" id="UP000053029">
    <property type="component" value="Unassembled WGS sequence"/>
</dbReference>
<proteinExistence type="predicted"/>
<feature type="transmembrane region" description="Helical" evidence="7">
    <location>
        <begin position="152"/>
        <end position="175"/>
    </location>
</feature>
<dbReference type="EMBL" id="KN846973">
    <property type="protein sequence ID" value="KIW78982.1"/>
    <property type="molecule type" value="Genomic_DNA"/>
</dbReference>
<organism evidence="9 10">
    <name type="scientific">Fonsecaea pedrosoi CBS 271.37</name>
    <dbReference type="NCBI Taxonomy" id="1442368"/>
    <lineage>
        <taxon>Eukaryota</taxon>
        <taxon>Fungi</taxon>
        <taxon>Dikarya</taxon>
        <taxon>Ascomycota</taxon>
        <taxon>Pezizomycotina</taxon>
        <taxon>Eurotiomycetes</taxon>
        <taxon>Chaetothyriomycetidae</taxon>
        <taxon>Chaetothyriales</taxon>
        <taxon>Herpotrichiellaceae</taxon>
        <taxon>Fonsecaea</taxon>
    </lineage>
</organism>
<evidence type="ECO:0000256" key="1">
    <source>
        <dbReference type="ARBA" id="ARBA00004141"/>
    </source>
</evidence>
<protein>
    <submittedName>
        <fullName evidence="9">Unplaced genomic scaffold supercont1.5, whole genome shotgun sequence</fullName>
    </submittedName>
</protein>
<evidence type="ECO:0000313" key="9">
    <source>
        <dbReference type="EMBL" id="KIW78982.1"/>
    </source>
</evidence>
<dbReference type="VEuPathDB" id="FungiDB:Z517_08822"/>
<feature type="transmembrane region" description="Helical" evidence="7">
    <location>
        <begin position="130"/>
        <end position="146"/>
    </location>
</feature>
<evidence type="ECO:0000313" key="10">
    <source>
        <dbReference type="Proteomes" id="UP000053029"/>
    </source>
</evidence>
<evidence type="ECO:0000256" key="4">
    <source>
        <dbReference type="ARBA" id="ARBA00022989"/>
    </source>
</evidence>
<dbReference type="GO" id="GO:0005886">
    <property type="term" value="C:plasma membrane"/>
    <property type="evidence" value="ECO:0007669"/>
    <property type="project" value="TreeGrafter"/>
</dbReference>
<gene>
    <name evidence="9" type="ORF">Z517_08822</name>
</gene>
<evidence type="ECO:0000256" key="5">
    <source>
        <dbReference type="ARBA" id="ARBA00023136"/>
    </source>
</evidence>
<dbReference type="RefSeq" id="XP_013282790.1">
    <property type="nucleotide sequence ID" value="XM_013427336.1"/>
</dbReference>
<feature type="transmembrane region" description="Helical" evidence="7">
    <location>
        <begin position="222"/>
        <end position="241"/>
    </location>
</feature>
<feature type="transmembrane region" description="Helical" evidence="7">
    <location>
        <begin position="295"/>
        <end position="314"/>
    </location>
</feature>
<dbReference type="PANTHER" id="PTHR23501">
    <property type="entry name" value="MAJOR FACILITATOR SUPERFAMILY"/>
    <property type="match status" value="1"/>
</dbReference>
<dbReference type="HOGENOM" id="CLU_000960_25_1_1"/>
<feature type="transmembrane region" description="Helical" evidence="7">
    <location>
        <begin position="556"/>
        <end position="576"/>
    </location>
</feature>
<feature type="region of interest" description="Disordered" evidence="6">
    <location>
        <begin position="1"/>
        <end position="44"/>
    </location>
</feature>
<dbReference type="InterPro" id="IPR010573">
    <property type="entry name" value="MFS_Str1/Tri12-like"/>
</dbReference>
<dbReference type="CDD" id="cd06179">
    <property type="entry name" value="MFS_TRI12_like"/>
    <property type="match status" value="1"/>
</dbReference>
<evidence type="ECO:0000256" key="6">
    <source>
        <dbReference type="SAM" id="MobiDB-lite"/>
    </source>
</evidence>
<feature type="region of interest" description="Disordered" evidence="6">
    <location>
        <begin position="596"/>
        <end position="618"/>
    </location>
</feature>
<sequence length="618" mass="65778">MTSHAAVEGGLGKAAQPNEAELVSVEDKRELSSEKQIEDVDGNDQNLHYDEVDVEPELHARTYIALFSMFLLNMVQVVALQGPPAVLDFIGDSLNNPKTQTWVPNSLSLVQAVLGPVISLASDTFQARKSILVGSCLISLIGAAISPGSGNIYRLIVGQTLIGFGFAAVPLAYCVPSEILPRKWRPMAQACMNIAASLGAILGPMSIGALTKRNAEDGWRKFYWIQVGLWGATAAGILVGYRPPKRHTRLDHLSFWQKLGHIDIPGCCLLTAGLSLFLTGLNLGGNLYPWTNSRTLATLVVGIVILIAFGIYEWKGTKTGIMNHTLFGGGRAAGRTFAICVGLIFIEGILLFSYIVFYPVLTTSLFETDPLLLVSREMPFWVAGGISTVIWGYASTRFRTIREPLFLGYLIFTGAIIGWTTIQPKDSTTAVVMSGLAGFGFGAPLILIIAGVQLSTPHSLIATATAVTTSSRAVAATVFTAIYAAALNTRLGTNIPNGVAGAAAKAGLPASSIPTFVEALAAGNTAALSSIPGVTPTIIAAGVAALKQAFADSIRVVYIIAAPFGALACIACLFLGDLRKTMNYVVDAPVEDLHAKKHTHHHHHHHHHGESRDTEHEA</sequence>
<dbReference type="Pfam" id="PF06609">
    <property type="entry name" value="TRI12"/>
    <property type="match status" value="1"/>
</dbReference>